<accession>A0A139HYP9</accession>
<protein>
    <submittedName>
        <fullName evidence="2">Uncharacterized protein</fullName>
    </submittedName>
</protein>
<keyword evidence="3" id="KW-1185">Reference proteome</keyword>
<dbReference type="AlphaFoldDB" id="A0A139HYP9"/>
<gene>
    <name evidence="2" type="ORF">AC578_10146</name>
</gene>
<proteinExistence type="predicted"/>
<evidence type="ECO:0000256" key="1">
    <source>
        <dbReference type="SAM" id="MobiDB-lite"/>
    </source>
</evidence>
<feature type="region of interest" description="Disordered" evidence="1">
    <location>
        <begin position="104"/>
        <end position="127"/>
    </location>
</feature>
<comment type="caution">
    <text evidence="2">The sequence shown here is derived from an EMBL/GenBank/DDBJ whole genome shotgun (WGS) entry which is preliminary data.</text>
</comment>
<name>A0A139HYP9_9PEZI</name>
<reference evidence="2 3" key="1">
    <citation type="submission" date="2015-07" db="EMBL/GenBank/DDBJ databases">
        <title>Comparative genomics of the Sigatoka disease complex on banana suggests a link between parallel evolutionary changes in Pseudocercospora fijiensis and Pseudocercospora eumusae and increased virulence on the banana host.</title>
        <authorList>
            <person name="Chang T.-C."/>
            <person name="Salvucci A."/>
            <person name="Crous P.W."/>
            <person name="Stergiopoulos I."/>
        </authorList>
    </citation>
    <scope>NUCLEOTIDE SEQUENCE [LARGE SCALE GENOMIC DNA]</scope>
    <source>
        <strain evidence="2 3">CBS 114824</strain>
    </source>
</reference>
<sequence length="127" mass="13677">MVEPRVLIIEIASAKRVGETEVEVKGSVSNGATIEVLVDGKILPETDFIVSDGQWSAKSAFIPFEPPKAPYGGVGKVVGNVVIVVLARDGGKAIDSIFIRDRREDRTSSAMQKKKKQRNANVAGIEK</sequence>
<dbReference type="Proteomes" id="UP000070133">
    <property type="component" value="Unassembled WGS sequence"/>
</dbReference>
<dbReference type="OrthoDB" id="10468367at2759"/>
<dbReference type="EMBL" id="LFZN01000001">
    <property type="protein sequence ID" value="KXT07620.1"/>
    <property type="molecule type" value="Genomic_DNA"/>
</dbReference>
<evidence type="ECO:0000313" key="2">
    <source>
        <dbReference type="EMBL" id="KXT07620.1"/>
    </source>
</evidence>
<evidence type="ECO:0000313" key="3">
    <source>
        <dbReference type="Proteomes" id="UP000070133"/>
    </source>
</evidence>
<dbReference type="STRING" id="321146.A0A139HYP9"/>
<organism evidence="2 3">
    <name type="scientific">Pseudocercospora eumusae</name>
    <dbReference type="NCBI Taxonomy" id="321146"/>
    <lineage>
        <taxon>Eukaryota</taxon>
        <taxon>Fungi</taxon>
        <taxon>Dikarya</taxon>
        <taxon>Ascomycota</taxon>
        <taxon>Pezizomycotina</taxon>
        <taxon>Dothideomycetes</taxon>
        <taxon>Dothideomycetidae</taxon>
        <taxon>Mycosphaerellales</taxon>
        <taxon>Mycosphaerellaceae</taxon>
        <taxon>Pseudocercospora</taxon>
    </lineage>
</organism>